<feature type="compositionally biased region" description="Low complexity" evidence="2">
    <location>
        <begin position="891"/>
        <end position="906"/>
    </location>
</feature>
<evidence type="ECO:0000256" key="2">
    <source>
        <dbReference type="SAM" id="MobiDB-lite"/>
    </source>
</evidence>
<feature type="coiled-coil region" evidence="1">
    <location>
        <begin position="984"/>
        <end position="1054"/>
    </location>
</feature>
<dbReference type="EMBL" id="MTCY01000046">
    <property type="protein sequence ID" value="OWP75171.1"/>
    <property type="molecule type" value="Genomic_DNA"/>
</dbReference>
<feature type="transmembrane region" description="Helical" evidence="3">
    <location>
        <begin position="57"/>
        <end position="79"/>
    </location>
</feature>
<feature type="region of interest" description="Disordered" evidence="2">
    <location>
        <begin position="662"/>
        <end position="681"/>
    </location>
</feature>
<feature type="transmembrane region" description="Helical" evidence="3">
    <location>
        <begin position="26"/>
        <end position="51"/>
    </location>
</feature>
<sequence>MESKQLIFVKLESFIKKYYTNELLRGSLFFIGLGLLYFLFTSFIEYFLWLQPTGRTILFWLFITVELFLLIRFIIIPLFKLFKLQKGLSYEQASFIIGKHFTEVNDKLVNFLQLVNNSNQSELLLASIDQKAKSLQPIPFVNAIDFRKNKKYIPLALIPFLIILFFMISGKEEYLAQGMHRVVNYDQHFSPPAPFELFIKDSLITQQNKDFTLTVFSKGKVNPDKAIIVIGNEQYFMENTAAGTFQYTFENPLADTDFYIQSNEVISKNYHLKVNSVPAITHFEMLLNFPNYLGKKPELIRGTGNAVIPEGTTITWSIKAQSTEIVRMNINNSLSSFNFKNNNFIFSKKINQNSEYQIVTSNKDVKDFEKLTYSLNVIKDQYPSIKIETIPDSLHVSKPYLIGQIADDYGFHRLSIIYFPKDKMSQAKRGTLSFKQGIYDKFIFNFPGSLPIDRGVQYDYYFEISDNDFLNGFKTSKSAVFSHRESTEEEKQEEFLQQQNDNINSLSKSLKLQDKQQLELEKIEQVGKEKKELNYKEQQKINDFIKRQKEQEELLKNYSEKIKENLDQFKPTSKDLKKEELENRLDNVQQDLDKNKKLLDELKNLNEKLQHEELFDKIEKFQQKSKNQTKSLEQLVELTKRYYIEQKAKQLVDKLEKLADQEEELSNNKDNNEKEQNELNSSFDRLQKELNDLDKENKKLKKPLKIPSDIEKQNSIDNDMKNASNELKNKNNAKASTKQKSAARKMRQMSQSIEKDMQGGDKEQMNEDIKMLRQIVDNLLRFSFSEEKLMNNFKSINGTSASFSKYIKTQQDLKNQFKHVDDSLFTMSLRNPKIGEKVTKEIGTIYYNLDKSIDYFTENQLARGVSSQQYTFTSANNLANLLADVLDNMQMSMSGSGSGQGNPSPGKGKGSGMQLPDIIMRQEELAKKMSKDKSNKPSSSGSSGSGEGKEPNGNGNKSGGQGGSSSKDGNSKQNNSSETNEGNAQDIIDILKEQQQLRDALEKELHKQGLGSQGQNAIEQMKQLEKQLITKGFNKQLVQKALNLKYELLKLQEAAQQQNQDNKREGVTNKKEFQNSSPALPQKLQEYLNSIEILNRQSLPLRSQFNKRIQEYFKKNDKL</sequence>
<feature type="compositionally biased region" description="Basic and acidic residues" evidence="2">
    <location>
        <begin position="1061"/>
        <end position="1073"/>
    </location>
</feature>
<keyword evidence="1" id="KW-0175">Coiled coil</keyword>
<evidence type="ECO:0000256" key="3">
    <source>
        <dbReference type="SAM" id="Phobius"/>
    </source>
</evidence>
<feature type="region of interest" description="Disordered" evidence="2">
    <location>
        <begin position="1054"/>
        <end position="1079"/>
    </location>
</feature>
<accession>A0A246G8E8</accession>
<feature type="region of interest" description="Disordered" evidence="2">
    <location>
        <begin position="926"/>
        <end position="983"/>
    </location>
</feature>
<reference evidence="4 5" key="1">
    <citation type="journal article" date="2017" name="Infect. Genet. Evol.">
        <title>Comparative genome analysis of fish pathogen Flavobacterium columnare reveals extensive sequence diversity within the species.</title>
        <authorList>
            <person name="Kayansamruaj P."/>
            <person name="Dong H.T."/>
            <person name="Hirono I."/>
            <person name="Kondo H."/>
            <person name="Senapin S."/>
            <person name="Rodkhum C."/>
        </authorList>
    </citation>
    <scope>NUCLEOTIDE SEQUENCE [LARGE SCALE GENOMIC DNA]</scope>
    <source>
        <strain evidence="4 5">1214</strain>
    </source>
</reference>
<feature type="compositionally biased region" description="Polar residues" evidence="2">
    <location>
        <begin position="721"/>
        <end position="740"/>
    </location>
</feature>
<evidence type="ECO:0000313" key="4">
    <source>
        <dbReference type="EMBL" id="OWP75171.1"/>
    </source>
</evidence>
<proteinExistence type="predicted"/>
<keyword evidence="3" id="KW-1133">Transmembrane helix</keyword>
<comment type="caution">
    <text evidence="4">The sequence shown here is derived from an EMBL/GenBank/DDBJ whole genome shotgun (WGS) entry which is preliminary data.</text>
</comment>
<feature type="region of interest" description="Disordered" evidence="2">
    <location>
        <begin position="891"/>
        <end position="914"/>
    </location>
</feature>
<feature type="compositionally biased region" description="Basic and acidic residues" evidence="2">
    <location>
        <begin position="708"/>
        <end position="720"/>
    </location>
</feature>
<feature type="compositionally biased region" description="Basic and acidic residues" evidence="2">
    <location>
        <begin position="926"/>
        <end position="935"/>
    </location>
</feature>
<feature type="compositionally biased region" description="Basic and acidic residues" evidence="2">
    <location>
        <begin position="662"/>
        <end position="677"/>
    </location>
</feature>
<keyword evidence="3" id="KW-0812">Transmembrane</keyword>
<name>A0A246G8E8_9FLAO</name>
<evidence type="ECO:0008006" key="6">
    <source>
        <dbReference type="Google" id="ProtNLM"/>
    </source>
</evidence>
<dbReference type="AlphaFoldDB" id="A0A246G8E8"/>
<dbReference type="Proteomes" id="UP000198034">
    <property type="component" value="Unassembled WGS sequence"/>
</dbReference>
<feature type="compositionally biased region" description="Low complexity" evidence="2">
    <location>
        <begin position="964"/>
        <end position="977"/>
    </location>
</feature>
<evidence type="ECO:0000313" key="5">
    <source>
        <dbReference type="Proteomes" id="UP000198034"/>
    </source>
</evidence>
<feature type="transmembrane region" description="Helical" evidence="3">
    <location>
        <begin position="152"/>
        <end position="170"/>
    </location>
</feature>
<evidence type="ECO:0000256" key="1">
    <source>
        <dbReference type="SAM" id="Coils"/>
    </source>
</evidence>
<gene>
    <name evidence="4" type="ORF">BWK62_12590</name>
</gene>
<feature type="region of interest" description="Disordered" evidence="2">
    <location>
        <begin position="695"/>
        <end position="743"/>
    </location>
</feature>
<organism evidence="4 5">
    <name type="scientific">Flavobacterium columnare</name>
    <dbReference type="NCBI Taxonomy" id="996"/>
    <lineage>
        <taxon>Bacteria</taxon>
        <taxon>Pseudomonadati</taxon>
        <taxon>Bacteroidota</taxon>
        <taxon>Flavobacteriia</taxon>
        <taxon>Flavobacteriales</taxon>
        <taxon>Flavobacteriaceae</taxon>
        <taxon>Flavobacterium</taxon>
    </lineage>
</organism>
<protein>
    <recommendedName>
        <fullName evidence="6">ATPase</fullName>
    </recommendedName>
</protein>
<keyword evidence="3" id="KW-0472">Membrane</keyword>